<comment type="caution">
    <text evidence="3">The sequence shown here is derived from an EMBL/GenBank/DDBJ whole genome shotgun (WGS) entry which is preliminary data.</text>
</comment>
<feature type="non-terminal residue" evidence="3">
    <location>
        <position position="1"/>
    </location>
</feature>
<dbReference type="SUPFAM" id="SSF48403">
    <property type="entry name" value="Ankyrin repeat"/>
    <property type="match status" value="1"/>
</dbReference>
<evidence type="ECO:0000256" key="1">
    <source>
        <dbReference type="ARBA" id="ARBA00022737"/>
    </source>
</evidence>
<proteinExistence type="predicted"/>
<evidence type="ECO:0000313" key="3">
    <source>
        <dbReference type="EMBL" id="KAK3947851.1"/>
    </source>
</evidence>
<keyword evidence="2" id="KW-0040">ANK repeat</keyword>
<dbReference type="InterPro" id="IPR036770">
    <property type="entry name" value="Ankyrin_rpt-contain_sf"/>
</dbReference>
<protein>
    <submittedName>
        <fullName evidence="3">Ankyrin repeat-containing domain protein</fullName>
    </submittedName>
</protein>
<keyword evidence="1" id="KW-0677">Repeat</keyword>
<dbReference type="PANTHER" id="PTHR24198">
    <property type="entry name" value="ANKYRIN REPEAT AND PROTEIN KINASE DOMAIN-CONTAINING PROTEIN"/>
    <property type="match status" value="1"/>
</dbReference>
<sequence length="107" mass="12059">KLLLDTGKVNLHREELWTALWFAAQKDYKAIVKMLSDTGKVDVGAKDENGQIALYRAAITEHEVVVQLLLDTSKVDADPKDENRETALYRAAKYGHEAVVKLLRHCP</sequence>
<accession>A0AAN6NL47</accession>
<dbReference type="EMBL" id="MU859305">
    <property type="protein sequence ID" value="KAK3947851.1"/>
    <property type="molecule type" value="Genomic_DNA"/>
</dbReference>
<name>A0AAN6NL47_9PEZI</name>
<dbReference type="InterPro" id="IPR002110">
    <property type="entry name" value="Ankyrin_rpt"/>
</dbReference>
<evidence type="ECO:0000256" key="2">
    <source>
        <dbReference type="ARBA" id="ARBA00023043"/>
    </source>
</evidence>
<keyword evidence="4" id="KW-1185">Reference proteome</keyword>
<gene>
    <name evidence="3" type="ORF">QBC32DRAFT_223275</name>
</gene>
<dbReference type="Pfam" id="PF12796">
    <property type="entry name" value="Ank_2"/>
    <property type="match status" value="1"/>
</dbReference>
<organism evidence="3 4">
    <name type="scientific">Pseudoneurospora amorphoporcata</name>
    <dbReference type="NCBI Taxonomy" id="241081"/>
    <lineage>
        <taxon>Eukaryota</taxon>
        <taxon>Fungi</taxon>
        <taxon>Dikarya</taxon>
        <taxon>Ascomycota</taxon>
        <taxon>Pezizomycotina</taxon>
        <taxon>Sordariomycetes</taxon>
        <taxon>Sordariomycetidae</taxon>
        <taxon>Sordariales</taxon>
        <taxon>Sordariaceae</taxon>
        <taxon>Pseudoneurospora</taxon>
    </lineage>
</organism>
<reference evidence="3" key="2">
    <citation type="submission" date="2023-06" db="EMBL/GenBank/DDBJ databases">
        <authorList>
            <consortium name="Lawrence Berkeley National Laboratory"/>
            <person name="Mondo S.J."/>
            <person name="Hensen N."/>
            <person name="Bonometti L."/>
            <person name="Westerberg I."/>
            <person name="Brannstrom I.O."/>
            <person name="Guillou S."/>
            <person name="Cros-Aarteil S."/>
            <person name="Calhoun S."/>
            <person name="Haridas S."/>
            <person name="Kuo A."/>
            <person name="Pangilinan J."/>
            <person name="Riley R."/>
            <person name="Labutti K."/>
            <person name="Andreopoulos B."/>
            <person name="Lipzen A."/>
            <person name="Chen C."/>
            <person name="Yanf M."/>
            <person name="Daum C."/>
            <person name="Ng V."/>
            <person name="Clum A."/>
            <person name="Steindorff A."/>
            <person name="Ohm R."/>
            <person name="Martin F."/>
            <person name="Silar P."/>
            <person name="Natvig D."/>
            <person name="Lalanne C."/>
            <person name="Gautier V."/>
            <person name="Ament-Velasquez S.L."/>
            <person name="Kruys A."/>
            <person name="Hutchinson M.I."/>
            <person name="Powell A.J."/>
            <person name="Barry K."/>
            <person name="Miller A.N."/>
            <person name="Grigoriev I.V."/>
            <person name="Debuchy R."/>
            <person name="Gladieux P."/>
            <person name="Thoren M.H."/>
            <person name="Johannesson H."/>
        </authorList>
    </citation>
    <scope>NUCLEOTIDE SEQUENCE</scope>
    <source>
        <strain evidence="3">CBS 626.80</strain>
    </source>
</reference>
<dbReference type="AlphaFoldDB" id="A0AAN6NL47"/>
<reference evidence="3" key="1">
    <citation type="journal article" date="2023" name="Mol. Phylogenet. Evol.">
        <title>Genome-scale phylogeny and comparative genomics of the fungal order Sordariales.</title>
        <authorList>
            <person name="Hensen N."/>
            <person name="Bonometti L."/>
            <person name="Westerberg I."/>
            <person name="Brannstrom I.O."/>
            <person name="Guillou S."/>
            <person name="Cros-Aarteil S."/>
            <person name="Calhoun S."/>
            <person name="Haridas S."/>
            <person name="Kuo A."/>
            <person name="Mondo S."/>
            <person name="Pangilinan J."/>
            <person name="Riley R."/>
            <person name="LaButti K."/>
            <person name="Andreopoulos B."/>
            <person name="Lipzen A."/>
            <person name="Chen C."/>
            <person name="Yan M."/>
            <person name="Daum C."/>
            <person name="Ng V."/>
            <person name="Clum A."/>
            <person name="Steindorff A."/>
            <person name="Ohm R.A."/>
            <person name="Martin F."/>
            <person name="Silar P."/>
            <person name="Natvig D.O."/>
            <person name="Lalanne C."/>
            <person name="Gautier V."/>
            <person name="Ament-Velasquez S.L."/>
            <person name="Kruys A."/>
            <person name="Hutchinson M.I."/>
            <person name="Powell A.J."/>
            <person name="Barry K."/>
            <person name="Miller A.N."/>
            <person name="Grigoriev I.V."/>
            <person name="Debuchy R."/>
            <person name="Gladieux P."/>
            <person name="Hiltunen Thoren M."/>
            <person name="Johannesson H."/>
        </authorList>
    </citation>
    <scope>NUCLEOTIDE SEQUENCE</scope>
    <source>
        <strain evidence="3">CBS 626.80</strain>
    </source>
</reference>
<dbReference type="SMART" id="SM00248">
    <property type="entry name" value="ANK"/>
    <property type="match status" value="3"/>
</dbReference>
<dbReference type="Gene3D" id="1.25.40.20">
    <property type="entry name" value="Ankyrin repeat-containing domain"/>
    <property type="match status" value="1"/>
</dbReference>
<evidence type="ECO:0000313" key="4">
    <source>
        <dbReference type="Proteomes" id="UP001303222"/>
    </source>
</evidence>
<dbReference type="PANTHER" id="PTHR24198:SF165">
    <property type="entry name" value="ANKYRIN REPEAT-CONTAINING PROTEIN-RELATED"/>
    <property type="match status" value="1"/>
</dbReference>
<dbReference type="Proteomes" id="UP001303222">
    <property type="component" value="Unassembled WGS sequence"/>
</dbReference>